<dbReference type="EMBL" id="KZ613945">
    <property type="protein sequence ID" value="PMD40866.1"/>
    <property type="molecule type" value="Genomic_DNA"/>
</dbReference>
<dbReference type="AlphaFoldDB" id="A0A2J6RQT1"/>
<accession>A0A2J6RQT1</accession>
<organism evidence="2 3">
    <name type="scientific">Hyaloscypha variabilis (strain UAMH 11265 / GT02V1 / F)</name>
    <name type="common">Meliniomyces variabilis</name>
    <dbReference type="NCBI Taxonomy" id="1149755"/>
    <lineage>
        <taxon>Eukaryota</taxon>
        <taxon>Fungi</taxon>
        <taxon>Dikarya</taxon>
        <taxon>Ascomycota</taxon>
        <taxon>Pezizomycotina</taxon>
        <taxon>Leotiomycetes</taxon>
        <taxon>Helotiales</taxon>
        <taxon>Hyaloscyphaceae</taxon>
        <taxon>Hyaloscypha</taxon>
        <taxon>Hyaloscypha variabilis</taxon>
    </lineage>
</organism>
<proteinExistence type="predicted"/>
<feature type="compositionally biased region" description="Polar residues" evidence="1">
    <location>
        <begin position="118"/>
        <end position="159"/>
    </location>
</feature>
<evidence type="ECO:0000256" key="1">
    <source>
        <dbReference type="SAM" id="MobiDB-lite"/>
    </source>
</evidence>
<feature type="compositionally biased region" description="Basic and acidic residues" evidence="1">
    <location>
        <begin position="191"/>
        <end position="204"/>
    </location>
</feature>
<feature type="region of interest" description="Disordered" evidence="1">
    <location>
        <begin position="67"/>
        <end position="169"/>
    </location>
</feature>
<keyword evidence="3" id="KW-1185">Reference proteome</keyword>
<feature type="region of interest" description="Disordered" evidence="1">
    <location>
        <begin position="1"/>
        <end position="54"/>
    </location>
</feature>
<evidence type="ECO:0000313" key="2">
    <source>
        <dbReference type="EMBL" id="PMD40866.1"/>
    </source>
</evidence>
<sequence length="357" mass="38403">MAKEDNTKKETPKVIHDSSEPAGTTDDSGNIPRPAQPNVPADSTSTSGTMKKKPLSKAAFARLALVASSDELKPIRRPLPSELPFQSDSEESSEKSTSPQPKHSKSSHLFYNPDESDSNMSPGLSPTPSPEHQTVRPSLSQPGSNNQLPATMSHSPNSPEDNKIPNIIPEYTPLRRGLVTPNTDFDALMHFARDAPNEEREDSKKSKKDKGKGKGKAVERSMPSLNCFSSTETPLMSWLRRAKEIGLKPDPSPMHPESRGHSSSGGGTMSIGSNGMSGAHCATGAGTMGDGGAAHSMNGTARMGSGERGRKKAKRAARRTRGVPKRSYTWKDPTRKNKSGKRDPDAKGKGKGKEREM</sequence>
<feature type="compositionally biased region" description="Low complexity" evidence="1">
    <location>
        <begin position="270"/>
        <end position="285"/>
    </location>
</feature>
<reference evidence="2 3" key="1">
    <citation type="submission" date="2016-04" db="EMBL/GenBank/DDBJ databases">
        <title>A degradative enzymes factory behind the ericoid mycorrhizal symbiosis.</title>
        <authorList>
            <consortium name="DOE Joint Genome Institute"/>
            <person name="Martino E."/>
            <person name="Morin E."/>
            <person name="Grelet G."/>
            <person name="Kuo A."/>
            <person name="Kohler A."/>
            <person name="Daghino S."/>
            <person name="Barry K."/>
            <person name="Choi C."/>
            <person name="Cichocki N."/>
            <person name="Clum A."/>
            <person name="Copeland A."/>
            <person name="Hainaut M."/>
            <person name="Haridas S."/>
            <person name="Labutti K."/>
            <person name="Lindquist E."/>
            <person name="Lipzen A."/>
            <person name="Khouja H.-R."/>
            <person name="Murat C."/>
            <person name="Ohm R."/>
            <person name="Olson A."/>
            <person name="Spatafora J."/>
            <person name="Veneault-Fourrey C."/>
            <person name="Henrissat B."/>
            <person name="Grigoriev I."/>
            <person name="Martin F."/>
            <person name="Perotto S."/>
        </authorList>
    </citation>
    <scope>NUCLEOTIDE SEQUENCE [LARGE SCALE GENOMIC DNA]</scope>
    <source>
        <strain evidence="2 3">F</strain>
    </source>
</reference>
<feature type="compositionally biased region" description="Basic and acidic residues" evidence="1">
    <location>
        <begin position="332"/>
        <end position="357"/>
    </location>
</feature>
<feature type="compositionally biased region" description="Basic and acidic residues" evidence="1">
    <location>
        <begin position="1"/>
        <end position="19"/>
    </location>
</feature>
<name>A0A2J6RQT1_HYAVF</name>
<feature type="compositionally biased region" description="Basic residues" evidence="1">
    <location>
        <begin position="205"/>
        <end position="215"/>
    </location>
</feature>
<dbReference type="Proteomes" id="UP000235786">
    <property type="component" value="Unassembled WGS sequence"/>
</dbReference>
<evidence type="ECO:0000313" key="3">
    <source>
        <dbReference type="Proteomes" id="UP000235786"/>
    </source>
</evidence>
<feature type="region of interest" description="Disordered" evidence="1">
    <location>
        <begin position="245"/>
        <end position="357"/>
    </location>
</feature>
<feature type="compositionally biased region" description="Basic residues" evidence="1">
    <location>
        <begin position="309"/>
        <end position="324"/>
    </location>
</feature>
<dbReference type="OrthoDB" id="3564904at2759"/>
<gene>
    <name evidence="2" type="ORF">L207DRAFT_346838</name>
</gene>
<feature type="region of interest" description="Disordered" evidence="1">
    <location>
        <begin position="187"/>
        <end position="229"/>
    </location>
</feature>
<protein>
    <submittedName>
        <fullName evidence="2">Uncharacterized protein</fullName>
    </submittedName>
</protein>